<evidence type="ECO:0000313" key="2">
    <source>
        <dbReference type="Proteomes" id="UP000278981"/>
    </source>
</evidence>
<sequence length="220" mass="24726">MPQTSLTIVCLPDGTPANRLATTAATRLAGTPLTPLGIARHFITRTRWHRSSLLQPRKNTAAGGPIRRLDLETMRAAARDAFWCRWHLWNQVVAGTRPAQPYWTFLDRYRARPGTYPIATARQHYLAQPRIASMLTYNALPNRVTDLPTTHLEALQTGPHSYAHYGWLRAVPGRSLVCLDGTHLVAATDRYVNQVAYLAAVNHHISLLHHRDVLVALHTR</sequence>
<organism evidence="1 2">
    <name type="scientific">Micromonospora ureilytica</name>
    <dbReference type="NCBI Taxonomy" id="709868"/>
    <lineage>
        <taxon>Bacteria</taxon>
        <taxon>Bacillati</taxon>
        <taxon>Actinomycetota</taxon>
        <taxon>Actinomycetes</taxon>
        <taxon>Micromonosporales</taxon>
        <taxon>Micromonosporaceae</taxon>
        <taxon>Micromonospora</taxon>
    </lineage>
</organism>
<name>A0A3N9XV55_9ACTN</name>
<accession>A0A3N9XV55</accession>
<proteinExistence type="predicted"/>
<evidence type="ECO:0000313" key="1">
    <source>
        <dbReference type="EMBL" id="RQX16709.1"/>
    </source>
</evidence>
<dbReference type="AlphaFoldDB" id="A0A3N9XV55"/>
<dbReference type="Proteomes" id="UP000278981">
    <property type="component" value="Unassembled WGS sequence"/>
</dbReference>
<protein>
    <submittedName>
        <fullName evidence="1">Uncharacterized protein</fullName>
    </submittedName>
</protein>
<dbReference type="EMBL" id="QDGB01000247">
    <property type="protein sequence ID" value="RQX16709.1"/>
    <property type="molecule type" value="Genomic_DNA"/>
</dbReference>
<gene>
    <name evidence="1" type="ORF">DDE19_14120</name>
</gene>
<reference evidence="1 2" key="1">
    <citation type="submission" date="2018-04" db="EMBL/GenBank/DDBJ databases">
        <title>Micromonosporas from Atacama Desert.</title>
        <authorList>
            <person name="Carro L."/>
            <person name="Klenk H.-P."/>
            <person name="Goodfellow M."/>
        </authorList>
    </citation>
    <scope>NUCLEOTIDE SEQUENCE [LARGE SCALE GENOMIC DNA]</scope>
    <source>
        <strain evidence="1 2">LB19</strain>
    </source>
</reference>
<comment type="caution">
    <text evidence="1">The sequence shown here is derived from an EMBL/GenBank/DDBJ whole genome shotgun (WGS) entry which is preliminary data.</text>
</comment>
<dbReference type="OrthoDB" id="3352716at2"/>
<dbReference type="RefSeq" id="WP_124819798.1">
    <property type="nucleotide sequence ID" value="NZ_QDGB01000247.1"/>
</dbReference>